<feature type="domain" description="Enoyl reductase (ER)" evidence="2">
    <location>
        <begin position="10"/>
        <end position="353"/>
    </location>
</feature>
<dbReference type="KEGG" id="emx:FKV68_29010"/>
<evidence type="ECO:0000313" key="4">
    <source>
        <dbReference type="Proteomes" id="UP000510721"/>
    </source>
</evidence>
<dbReference type="PANTHER" id="PTHR44154">
    <property type="entry name" value="QUINONE OXIDOREDUCTASE"/>
    <property type="match status" value="1"/>
</dbReference>
<organism evidence="3 4">
    <name type="scientific">Sinorhizobium mexicanum</name>
    <dbReference type="NCBI Taxonomy" id="375549"/>
    <lineage>
        <taxon>Bacteria</taxon>
        <taxon>Pseudomonadati</taxon>
        <taxon>Pseudomonadota</taxon>
        <taxon>Alphaproteobacteria</taxon>
        <taxon>Hyphomicrobiales</taxon>
        <taxon>Rhizobiaceae</taxon>
        <taxon>Sinorhizobium/Ensifer group</taxon>
        <taxon>Sinorhizobium</taxon>
    </lineage>
</organism>
<keyword evidence="3" id="KW-0614">Plasmid</keyword>
<dbReference type="Proteomes" id="UP000510721">
    <property type="component" value="Plasmid pEmeITTGR7c"/>
</dbReference>
<dbReference type="Pfam" id="PF08240">
    <property type="entry name" value="ADH_N"/>
    <property type="match status" value="1"/>
</dbReference>
<dbReference type="SMART" id="SM00829">
    <property type="entry name" value="PKS_ER"/>
    <property type="match status" value="1"/>
</dbReference>
<keyword evidence="4" id="KW-1185">Reference proteome</keyword>
<accession>A0A859QVV7</accession>
<dbReference type="CDD" id="cd08274">
    <property type="entry name" value="MDR9"/>
    <property type="match status" value="1"/>
</dbReference>
<dbReference type="InterPro" id="IPR013149">
    <property type="entry name" value="ADH-like_C"/>
</dbReference>
<sequence>MKGVVLVGHGGFDKLEFRTDLPVPTPAAGEVLIRVSAASVNNTDINTRIGWYSKAVTSGTDSGARQGFASAQNDDASWSGVPLVFPRIQGADCCGHIAAVGEGVSPDRIGERVIVRNLLRTYVDYRPFECWTFGSECDGGFAQYTKAPSRETFKVDCDWSDNELATMPCAYSTAEGLLHRANVQAGEHVVITGASGGVGSAAVQLAKRRGAYVTAIAGREKARLLLELGADQVVGRDEDLVANLGKETVNAAIDVAAGPGFPALLDVLKKGGRYAVAGAIAGPLVELDIRTLYLKDLTFFGCTFQEDIVFENLVSYIERGEIRPIVAKTYPLEQIAKAQQEFLSKSIVGKIVLEIPA</sequence>
<keyword evidence="1" id="KW-0521">NADP</keyword>
<name>A0A859QVV7_9HYPH</name>
<dbReference type="EMBL" id="CP041241">
    <property type="protein sequence ID" value="QLL66247.1"/>
    <property type="molecule type" value="Genomic_DNA"/>
</dbReference>
<protein>
    <submittedName>
        <fullName evidence="3">Zinc-binding dehydrogenase</fullName>
    </submittedName>
</protein>
<evidence type="ECO:0000313" key="3">
    <source>
        <dbReference type="EMBL" id="QLL66247.1"/>
    </source>
</evidence>
<gene>
    <name evidence="3" type="ORF">FKV68_29010</name>
</gene>
<dbReference type="InterPro" id="IPR013154">
    <property type="entry name" value="ADH-like_N"/>
</dbReference>
<dbReference type="InterPro" id="IPR011032">
    <property type="entry name" value="GroES-like_sf"/>
</dbReference>
<reference evidence="3 4" key="1">
    <citation type="submission" date="2019-06" db="EMBL/GenBank/DDBJ databases">
        <title>Complete genome sequence of Ensifer mexicanus ITTG R7 isolated from nodules of Acacia angustissima (Mill.) Kuntze.</title>
        <authorList>
            <person name="Rincon-Rosales R."/>
            <person name="Rogel M.A."/>
            <person name="Guerrero G."/>
            <person name="Rincon-Molina C.I."/>
            <person name="Lopez-Lopez A."/>
            <person name="Martinez-Romero E."/>
        </authorList>
    </citation>
    <scope>NUCLEOTIDE SEQUENCE [LARGE SCALE GENOMIC DNA]</scope>
    <source>
        <strain evidence="3 4">ITTG R7</strain>
        <plasmid evidence="4">pemeittgr7c</plasmid>
    </source>
</reference>
<dbReference type="Gene3D" id="3.90.180.10">
    <property type="entry name" value="Medium-chain alcohol dehydrogenases, catalytic domain"/>
    <property type="match status" value="1"/>
</dbReference>
<dbReference type="InterPro" id="IPR036291">
    <property type="entry name" value="NAD(P)-bd_dom_sf"/>
</dbReference>
<dbReference type="Pfam" id="PF00107">
    <property type="entry name" value="ADH_zinc_N"/>
    <property type="match status" value="1"/>
</dbReference>
<dbReference type="PANTHER" id="PTHR44154:SF1">
    <property type="entry name" value="QUINONE OXIDOREDUCTASE"/>
    <property type="match status" value="1"/>
</dbReference>
<dbReference type="AlphaFoldDB" id="A0A859QVV7"/>
<dbReference type="GO" id="GO:0016491">
    <property type="term" value="F:oxidoreductase activity"/>
    <property type="evidence" value="ECO:0007669"/>
    <property type="project" value="InterPro"/>
</dbReference>
<dbReference type="SUPFAM" id="SSF50129">
    <property type="entry name" value="GroES-like"/>
    <property type="match status" value="1"/>
</dbReference>
<dbReference type="SUPFAM" id="SSF51735">
    <property type="entry name" value="NAD(P)-binding Rossmann-fold domains"/>
    <property type="match status" value="1"/>
</dbReference>
<dbReference type="InterPro" id="IPR051603">
    <property type="entry name" value="Zinc-ADH_QOR/CCCR"/>
</dbReference>
<dbReference type="Gene3D" id="3.40.50.720">
    <property type="entry name" value="NAD(P)-binding Rossmann-like Domain"/>
    <property type="match status" value="1"/>
</dbReference>
<proteinExistence type="predicted"/>
<geneLocation type="plasmid" evidence="4">
    <name>pemeittgr7c</name>
</geneLocation>
<evidence type="ECO:0000256" key="1">
    <source>
        <dbReference type="ARBA" id="ARBA00022857"/>
    </source>
</evidence>
<dbReference type="InterPro" id="IPR020843">
    <property type="entry name" value="ER"/>
</dbReference>
<evidence type="ECO:0000259" key="2">
    <source>
        <dbReference type="SMART" id="SM00829"/>
    </source>
</evidence>